<evidence type="ECO:0000313" key="2">
    <source>
        <dbReference type="WBParaSite" id="maker-unitig_34068-snap-gene-0.2-mRNA-1"/>
    </source>
</evidence>
<dbReference type="WBParaSite" id="maker-unitig_34068-snap-gene-0.2-mRNA-1">
    <property type="protein sequence ID" value="maker-unitig_34068-snap-gene-0.2-mRNA-1"/>
    <property type="gene ID" value="maker-unitig_34068-snap-gene-0.2"/>
</dbReference>
<dbReference type="Proteomes" id="UP000095280">
    <property type="component" value="Unplaced"/>
</dbReference>
<proteinExistence type="predicted"/>
<reference evidence="2" key="1">
    <citation type="submission" date="2016-11" db="UniProtKB">
        <authorList>
            <consortium name="WormBaseParasite"/>
        </authorList>
    </citation>
    <scope>IDENTIFICATION</scope>
</reference>
<evidence type="ECO:0000313" key="1">
    <source>
        <dbReference type="Proteomes" id="UP000095280"/>
    </source>
</evidence>
<organism evidence="1 2">
    <name type="scientific">Macrostomum lignano</name>
    <dbReference type="NCBI Taxonomy" id="282301"/>
    <lineage>
        <taxon>Eukaryota</taxon>
        <taxon>Metazoa</taxon>
        <taxon>Spiralia</taxon>
        <taxon>Lophotrochozoa</taxon>
        <taxon>Platyhelminthes</taxon>
        <taxon>Rhabditophora</taxon>
        <taxon>Macrostomorpha</taxon>
        <taxon>Macrostomida</taxon>
        <taxon>Macrostomidae</taxon>
        <taxon>Macrostomum</taxon>
    </lineage>
</organism>
<keyword evidence="1" id="KW-1185">Reference proteome</keyword>
<name>A0A1I8FGR9_9PLAT</name>
<protein>
    <submittedName>
        <fullName evidence="2">DUF3825 domain-containing protein</fullName>
    </submittedName>
</protein>
<sequence length="123" mass="14309">PLSQVRPHVIRSTVRAIAAAAFGASRLRFNRPAPTKRALPVEPRTFLDLPLRVVSLQLLPLELPQPIDQMSDWRRLINQTYQRLVCGDLYHRLQTEGPRQPPTLPECYFVDYGNAEYMKRWQE</sequence>
<accession>A0A1I8FGR9</accession>
<dbReference type="AlphaFoldDB" id="A0A1I8FGR9"/>